<keyword evidence="2 3" id="KW-0378">Hydrolase</keyword>
<accession>A0A4S4NCP4</accession>
<dbReference type="SUPFAM" id="SSF54637">
    <property type="entry name" value="Thioesterase/thiol ester dehydrase-isomerase"/>
    <property type="match status" value="1"/>
</dbReference>
<dbReference type="PANTHER" id="PTHR31793">
    <property type="entry name" value="4-HYDROXYBENZOYL-COA THIOESTERASE FAMILY MEMBER"/>
    <property type="match status" value="1"/>
</dbReference>
<evidence type="ECO:0000313" key="4">
    <source>
        <dbReference type="Proteomes" id="UP000306602"/>
    </source>
</evidence>
<dbReference type="Gene3D" id="3.10.129.10">
    <property type="entry name" value="Hotdog Thioesterase"/>
    <property type="match status" value="1"/>
</dbReference>
<name>A0A4S4NCP4_9RHOB</name>
<dbReference type="PANTHER" id="PTHR31793:SF37">
    <property type="entry name" value="ACYL-COA THIOESTER HYDROLASE YBGC"/>
    <property type="match status" value="1"/>
</dbReference>
<organism evidence="3 4">
    <name type="scientific">Aliishimia ponticola</name>
    <dbReference type="NCBI Taxonomy" id="2499833"/>
    <lineage>
        <taxon>Bacteria</taxon>
        <taxon>Pseudomonadati</taxon>
        <taxon>Pseudomonadota</taxon>
        <taxon>Alphaproteobacteria</taxon>
        <taxon>Rhodobacterales</taxon>
        <taxon>Paracoccaceae</taxon>
        <taxon>Aliishimia</taxon>
    </lineage>
</organism>
<dbReference type="EC" id="3.1.2.-" evidence="3"/>
<evidence type="ECO:0000313" key="3">
    <source>
        <dbReference type="EMBL" id="THH37216.1"/>
    </source>
</evidence>
<evidence type="ECO:0000256" key="1">
    <source>
        <dbReference type="ARBA" id="ARBA00005953"/>
    </source>
</evidence>
<dbReference type="CDD" id="cd00586">
    <property type="entry name" value="4HBT"/>
    <property type="match status" value="1"/>
</dbReference>
<dbReference type="Pfam" id="PF13279">
    <property type="entry name" value="4HBT_2"/>
    <property type="match status" value="1"/>
</dbReference>
<evidence type="ECO:0000256" key="2">
    <source>
        <dbReference type="ARBA" id="ARBA00022801"/>
    </source>
</evidence>
<dbReference type="EMBL" id="SRKY01000002">
    <property type="protein sequence ID" value="THH37216.1"/>
    <property type="molecule type" value="Genomic_DNA"/>
</dbReference>
<dbReference type="InterPro" id="IPR029069">
    <property type="entry name" value="HotDog_dom_sf"/>
</dbReference>
<comment type="similarity">
    <text evidence="1">Belongs to the 4-hydroxybenzoyl-CoA thioesterase family.</text>
</comment>
<protein>
    <submittedName>
        <fullName evidence="3">YbgC/FadM family acyl-CoA thioesterase</fullName>
        <ecNumber evidence="3">3.1.2.-</ecNumber>
    </submittedName>
</protein>
<dbReference type="InterPro" id="IPR050563">
    <property type="entry name" value="4-hydroxybenzoyl-CoA_TE"/>
</dbReference>
<keyword evidence="4" id="KW-1185">Reference proteome</keyword>
<gene>
    <name evidence="3" type="ORF">E4Z66_09850</name>
</gene>
<dbReference type="NCBIfam" id="TIGR00051">
    <property type="entry name" value="YbgC/FadM family acyl-CoA thioesterase"/>
    <property type="match status" value="1"/>
</dbReference>
<reference evidence="3 4" key="1">
    <citation type="submission" date="2019-04" db="EMBL/GenBank/DDBJ databases">
        <title>Shimia ponticola sp. nov., isolated from seawater.</title>
        <authorList>
            <person name="Kim Y.-O."/>
            <person name="Yoon J.-H."/>
        </authorList>
    </citation>
    <scope>NUCLEOTIDE SEQUENCE [LARGE SCALE GENOMIC DNA]</scope>
    <source>
        <strain evidence="3 4">MYP11</strain>
    </source>
</reference>
<sequence>MSEPHSFPVTVYYEDTDMAGIVYYANYLRYIERARSTIVEELGLDQRAMREMDIVFVVTRVEADYVSSARLGDRLTVQTRHYAKGPVRWIFEQEVLRGDTLIFKALVTAATMSTGGKPMRLPAELRSRLGG</sequence>
<dbReference type="PIRSF" id="PIRSF003230">
    <property type="entry name" value="YbgC"/>
    <property type="match status" value="1"/>
</dbReference>
<dbReference type="OrthoDB" id="9808429at2"/>
<dbReference type="RefSeq" id="WP_136462814.1">
    <property type="nucleotide sequence ID" value="NZ_SRKY01000002.1"/>
</dbReference>
<dbReference type="GO" id="GO:0047617">
    <property type="term" value="F:fatty acyl-CoA hydrolase activity"/>
    <property type="evidence" value="ECO:0007669"/>
    <property type="project" value="TreeGrafter"/>
</dbReference>
<dbReference type="InterPro" id="IPR006684">
    <property type="entry name" value="YbgC/YbaW"/>
</dbReference>
<dbReference type="Proteomes" id="UP000306602">
    <property type="component" value="Unassembled WGS sequence"/>
</dbReference>
<dbReference type="AlphaFoldDB" id="A0A4S4NCP4"/>
<comment type="caution">
    <text evidence="3">The sequence shown here is derived from an EMBL/GenBank/DDBJ whole genome shotgun (WGS) entry which is preliminary data.</text>
</comment>
<proteinExistence type="inferred from homology"/>